<dbReference type="AlphaFoldDB" id="A0A640SZL1"/>
<gene>
    <name evidence="2" type="ORF">Sgleb_45350</name>
</gene>
<feature type="region of interest" description="Disordered" evidence="1">
    <location>
        <begin position="23"/>
        <end position="56"/>
    </location>
</feature>
<reference evidence="2 3" key="1">
    <citation type="submission" date="2019-12" db="EMBL/GenBank/DDBJ databases">
        <title>Whole genome shotgun sequence of Streptomyces hygroscopicus subsp. glebosus NBRC 13786.</title>
        <authorList>
            <person name="Ichikawa N."/>
            <person name="Kimura A."/>
            <person name="Kitahashi Y."/>
            <person name="Komaki H."/>
            <person name="Tamura T."/>
        </authorList>
    </citation>
    <scope>NUCLEOTIDE SEQUENCE [LARGE SCALE GENOMIC DNA]</scope>
    <source>
        <strain evidence="2 3">NBRC 13786</strain>
    </source>
</reference>
<evidence type="ECO:0000256" key="1">
    <source>
        <dbReference type="SAM" id="MobiDB-lite"/>
    </source>
</evidence>
<evidence type="ECO:0000313" key="3">
    <source>
        <dbReference type="Proteomes" id="UP000430079"/>
    </source>
</evidence>
<name>A0A640SZL1_9ACTN</name>
<organism evidence="2 3">
    <name type="scientific">Streptomyces glebosus</name>
    <dbReference type="NCBI Taxonomy" id="249580"/>
    <lineage>
        <taxon>Bacteria</taxon>
        <taxon>Bacillati</taxon>
        <taxon>Actinomycetota</taxon>
        <taxon>Actinomycetes</taxon>
        <taxon>Kitasatosporales</taxon>
        <taxon>Streptomycetaceae</taxon>
        <taxon>Streptomyces</taxon>
    </lineage>
</organism>
<evidence type="ECO:0000313" key="2">
    <source>
        <dbReference type="EMBL" id="GFE16488.1"/>
    </source>
</evidence>
<keyword evidence="3" id="KW-1185">Reference proteome</keyword>
<sequence>MESPVASATSRRVVRLLGLAMSGSLPKEGATPGHDPAFPVGPTARRLGHGLDSGSC</sequence>
<proteinExistence type="predicted"/>
<protein>
    <submittedName>
        <fullName evidence="2">Uncharacterized protein</fullName>
    </submittedName>
</protein>
<comment type="caution">
    <text evidence="2">The sequence shown here is derived from an EMBL/GenBank/DDBJ whole genome shotgun (WGS) entry which is preliminary data.</text>
</comment>
<dbReference type="EMBL" id="BLIO01000001">
    <property type="protein sequence ID" value="GFE16488.1"/>
    <property type="molecule type" value="Genomic_DNA"/>
</dbReference>
<dbReference type="Proteomes" id="UP000430079">
    <property type="component" value="Unassembled WGS sequence"/>
</dbReference>
<accession>A0A640SZL1</accession>